<dbReference type="GO" id="GO:0015658">
    <property type="term" value="F:branched-chain amino acid transmembrane transporter activity"/>
    <property type="evidence" value="ECO:0007669"/>
    <property type="project" value="InterPro"/>
</dbReference>
<dbReference type="InterPro" id="IPR001851">
    <property type="entry name" value="ABC_transp_permease"/>
</dbReference>
<evidence type="ECO:0000256" key="1">
    <source>
        <dbReference type="ARBA" id="ARBA00004651"/>
    </source>
</evidence>
<comment type="caution">
    <text evidence="7">The sequence shown here is derived from an EMBL/GenBank/DDBJ whole genome shotgun (WGS) entry which is preliminary data.</text>
</comment>
<feature type="transmembrane region" description="Helical" evidence="6">
    <location>
        <begin position="169"/>
        <end position="187"/>
    </location>
</feature>
<keyword evidence="3 6" id="KW-0812">Transmembrane</keyword>
<dbReference type="InterPro" id="IPR043428">
    <property type="entry name" value="LivM-like"/>
</dbReference>
<dbReference type="Proteomes" id="UP000052008">
    <property type="component" value="Unassembled WGS sequence"/>
</dbReference>
<feature type="transmembrane region" description="Helical" evidence="6">
    <location>
        <begin position="299"/>
        <end position="319"/>
    </location>
</feature>
<dbReference type="EMBL" id="LIZS01000044">
    <property type="protein sequence ID" value="KPJ52740.1"/>
    <property type="molecule type" value="Genomic_DNA"/>
</dbReference>
<gene>
    <name evidence="7" type="ORF">AMJ39_07105</name>
</gene>
<keyword evidence="5 6" id="KW-0472">Membrane</keyword>
<evidence type="ECO:0000256" key="5">
    <source>
        <dbReference type="ARBA" id="ARBA00023136"/>
    </source>
</evidence>
<proteinExistence type="predicted"/>
<evidence type="ECO:0000313" key="8">
    <source>
        <dbReference type="Proteomes" id="UP000052008"/>
    </source>
</evidence>
<dbReference type="CDD" id="cd06581">
    <property type="entry name" value="TM_PBP1_LivM_like"/>
    <property type="match status" value="1"/>
</dbReference>
<dbReference type="PATRIC" id="fig|1703770.3.peg.1766"/>
<dbReference type="PANTHER" id="PTHR30482">
    <property type="entry name" value="HIGH-AFFINITY BRANCHED-CHAIN AMINO ACID TRANSPORT SYSTEM PERMEASE"/>
    <property type="match status" value="1"/>
</dbReference>
<evidence type="ECO:0000256" key="2">
    <source>
        <dbReference type="ARBA" id="ARBA00022475"/>
    </source>
</evidence>
<comment type="subcellular location">
    <subcellularLocation>
        <location evidence="1">Cell membrane</location>
        <topology evidence="1">Multi-pass membrane protein</topology>
    </subcellularLocation>
</comment>
<keyword evidence="2" id="KW-1003">Cell membrane</keyword>
<evidence type="ECO:0000256" key="6">
    <source>
        <dbReference type="SAM" id="Phobius"/>
    </source>
</evidence>
<feature type="transmembrane region" description="Helical" evidence="6">
    <location>
        <begin position="62"/>
        <end position="80"/>
    </location>
</feature>
<accession>A0A0S7WRH7</accession>
<evidence type="ECO:0000313" key="7">
    <source>
        <dbReference type="EMBL" id="KPJ52740.1"/>
    </source>
</evidence>
<feature type="transmembrane region" description="Helical" evidence="6">
    <location>
        <begin position="100"/>
        <end position="122"/>
    </location>
</feature>
<evidence type="ECO:0000256" key="3">
    <source>
        <dbReference type="ARBA" id="ARBA00022692"/>
    </source>
</evidence>
<feature type="transmembrane region" description="Helical" evidence="6">
    <location>
        <begin position="32"/>
        <end position="55"/>
    </location>
</feature>
<dbReference type="STRING" id="1703770.AMJ39_07105"/>
<feature type="transmembrane region" description="Helical" evidence="6">
    <location>
        <begin position="246"/>
        <end position="279"/>
    </location>
</feature>
<feature type="transmembrane region" description="Helical" evidence="6">
    <location>
        <begin position="217"/>
        <end position="239"/>
    </location>
</feature>
<protein>
    <submittedName>
        <fullName evidence="7">ABC transporter permease</fullName>
    </submittedName>
</protein>
<dbReference type="Pfam" id="PF02653">
    <property type="entry name" value="BPD_transp_2"/>
    <property type="match status" value="1"/>
</dbReference>
<dbReference type="GO" id="GO:0005886">
    <property type="term" value="C:plasma membrane"/>
    <property type="evidence" value="ECO:0007669"/>
    <property type="project" value="UniProtKB-SubCell"/>
</dbReference>
<dbReference type="PANTHER" id="PTHR30482:SF10">
    <property type="entry name" value="HIGH-AFFINITY BRANCHED-CHAIN AMINO ACID TRANSPORT PROTEIN BRAE"/>
    <property type="match status" value="1"/>
</dbReference>
<organism evidence="7 8">
    <name type="scientific">candidate division TA06 bacterium DG_24</name>
    <dbReference type="NCBI Taxonomy" id="1703770"/>
    <lineage>
        <taxon>Bacteria</taxon>
        <taxon>Bacteria division TA06</taxon>
    </lineage>
</organism>
<reference evidence="7 8" key="1">
    <citation type="journal article" date="2015" name="Microbiome">
        <title>Genomic resolution of linkages in carbon, nitrogen, and sulfur cycling among widespread estuary sediment bacteria.</title>
        <authorList>
            <person name="Baker B.J."/>
            <person name="Lazar C.S."/>
            <person name="Teske A.P."/>
            <person name="Dick G.J."/>
        </authorList>
    </citation>
    <scope>NUCLEOTIDE SEQUENCE [LARGE SCALE GENOMIC DNA]</scope>
    <source>
        <strain evidence="7">DG_24</strain>
    </source>
</reference>
<dbReference type="AlphaFoldDB" id="A0A0S7WRH7"/>
<evidence type="ECO:0000256" key="4">
    <source>
        <dbReference type="ARBA" id="ARBA00022989"/>
    </source>
</evidence>
<sequence>MRLKRLFTIASLIALGLSLVWANHRLDPYMVRILNLCAINIILATSLNLIFGFAGQFSLGHAGFMAVGAYACALLTMTPAQKEATFIISPLIRPLATIQLPFLPAILIGGILAAIFGFIIGAPTLRLRGDYLAIASLGFAEIIRVVGNNAIPITNGALGLKGIPEYTNLYWSWGAAAITIFIIKRLVDSSYGRAMMAVRENEIAAEVMGVSLFYHKVLAFVIGSFFAGVGGALLANLVTTIDPKTFIFILTFNILIIVVIGGLASITGSCLAAIGYTILLEALRPLEAPMTIGPVHIPGVPGLRMVIFSLVLLAVILFYRQGLMGKREFGWGWLVRRMVRKT</sequence>
<keyword evidence="4 6" id="KW-1133">Transmembrane helix</keyword>
<name>A0A0S7WRH7_UNCT6</name>